<organism evidence="1">
    <name type="scientific">Arundo donax</name>
    <name type="common">Giant reed</name>
    <name type="synonym">Donax arundinaceus</name>
    <dbReference type="NCBI Taxonomy" id="35708"/>
    <lineage>
        <taxon>Eukaryota</taxon>
        <taxon>Viridiplantae</taxon>
        <taxon>Streptophyta</taxon>
        <taxon>Embryophyta</taxon>
        <taxon>Tracheophyta</taxon>
        <taxon>Spermatophyta</taxon>
        <taxon>Magnoliopsida</taxon>
        <taxon>Liliopsida</taxon>
        <taxon>Poales</taxon>
        <taxon>Poaceae</taxon>
        <taxon>PACMAD clade</taxon>
        <taxon>Arundinoideae</taxon>
        <taxon>Arundineae</taxon>
        <taxon>Arundo</taxon>
    </lineage>
</organism>
<reference evidence="1" key="2">
    <citation type="journal article" date="2015" name="Data Brief">
        <title>Shoot transcriptome of the giant reed, Arundo donax.</title>
        <authorList>
            <person name="Barrero R.A."/>
            <person name="Guerrero F.D."/>
            <person name="Moolhuijzen P."/>
            <person name="Goolsby J.A."/>
            <person name="Tidwell J."/>
            <person name="Bellgard S.E."/>
            <person name="Bellgard M.I."/>
        </authorList>
    </citation>
    <scope>NUCLEOTIDE SEQUENCE</scope>
    <source>
        <tissue evidence="1">Shoot tissue taken approximately 20 cm above the soil surface</tissue>
    </source>
</reference>
<evidence type="ECO:0000313" key="1">
    <source>
        <dbReference type="EMBL" id="JAE04745.1"/>
    </source>
</evidence>
<dbReference type="EMBL" id="GBRH01193151">
    <property type="protein sequence ID" value="JAE04745.1"/>
    <property type="molecule type" value="Transcribed_RNA"/>
</dbReference>
<accession>A0A0A9EVH6</accession>
<protein>
    <submittedName>
        <fullName evidence="1">Uncharacterized protein</fullName>
    </submittedName>
</protein>
<reference evidence="1" key="1">
    <citation type="submission" date="2014-09" db="EMBL/GenBank/DDBJ databases">
        <authorList>
            <person name="Magalhaes I.L.F."/>
            <person name="Oliveira U."/>
            <person name="Santos F.R."/>
            <person name="Vidigal T.H.D.A."/>
            <person name="Brescovit A.D."/>
            <person name="Santos A.J."/>
        </authorList>
    </citation>
    <scope>NUCLEOTIDE SEQUENCE</scope>
    <source>
        <tissue evidence="1">Shoot tissue taken approximately 20 cm above the soil surface</tissue>
    </source>
</reference>
<name>A0A0A9EVH6_ARUDO</name>
<sequence length="68" mass="7940">MLHPVRSRRQYCCRLLSHNSRAWSSHLVRSHPPFSFVHQLASATLQYSRLINLIITTPQCKLYICSLC</sequence>
<dbReference type="AlphaFoldDB" id="A0A0A9EVH6"/>
<proteinExistence type="predicted"/>